<keyword evidence="3 11" id="KW-0732">Signal</keyword>
<keyword evidence="14" id="KW-1185">Reference proteome</keyword>
<dbReference type="InterPro" id="IPR002000">
    <property type="entry name" value="Lysosome-assoc_membr_glycop"/>
</dbReference>
<gene>
    <name evidence="13" type="ORF">GDO54_010502</name>
</gene>
<feature type="compositionally biased region" description="Low complexity" evidence="9">
    <location>
        <begin position="33"/>
        <end position="95"/>
    </location>
</feature>
<dbReference type="PANTHER" id="PTHR11506:SF41">
    <property type="entry name" value="LYSOSOME-ASSOCIATED MEMBRANE GLYCOPROTEIN 1-LIKE"/>
    <property type="match status" value="1"/>
</dbReference>
<name>A0AAV3AU83_PYXAD</name>
<evidence type="ECO:0000256" key="5">
    <source>
        <dbReference type="ARBA" id="ARBA00022989"/>
    </source>
</evidence>
<evidence type="ECO:0000313" key="13">
    <source>
        <dbReference type="EMBL" id="DBA26212.1"/>
    </source>
</evidence>
<dbReference type="GO" id="GO:0005765">
    <property type="term" value="C:lysosomal membrane"/>
    <property type="evidence" value="ECO:0007669"/>
    <property type="project" value="UniProtKB-SubCell"/>
</dbReference>
<evidence type="ECO:0000256" key="2">
    <source>
        <dbReference type="ARBA" id="ARBA00022692"/>
    </source>
</evidence>
<dbReference type="PANTHER" id="PTHR11506">
    <property type="entry name" value="LYSOSOME-ASSOCIATED MEMBRANE GLYCOPROTEIN"/>
    <property type="match status" value="1"/>
</dbReference>
<dbReference type="PRINTS" id="PR00336">
    <property type="entry name" value="LYSASSOCTDMP"/>
</dbReference>
<keyword evidence="5 10" id="KW-1133">Transmembrane helix</keyword>
<evidence type="ECO:0000256" key="9">
    <source>
        <dbReference type="SAM" id="MobiDB-lite"/>
    </source>
</evidence>
<keyword evidence="2 8" id="KW-0812">Transmembrane</keyword>
<feature type="transmembrane region" description="Helical" evidence="10">
    <location>
        <begin position="258"/>
        <end position="282"/>
    </location>
</feature>
<keyword evidence="8" id="KW-1015">Disulfide bond</keyword>
<dbReference type="InterPro" id="IPR048528">
    <property type="entry name" value="Lamp2-like_luminal"/>
</dbReference>
<feature type="domain" description="Lysosome-associated membrane glycoprotein 2-like luminal" evidence="12">
    <location>
        <begin position="102"/>
        <end position="240"/>
    </location>
</feature>
<keyword evidence="6 8" id="KW-0472">Membrane</keyword>
<dbReference type="GO" id="GO:0072594">
    <property type="term" value="P:establishment of protein localization to organelle"/>
    <property type="evidence" value="ECO:0007669"/>
    <property type="project" value="TreeGrafter"/>
</dbReference>
<dbReference type="GO" id="GO:0005886">
    <property type="term" value="C:plasma membrane"/>
    <property type="evidence" value="ECO:0007669"/>
    <property type="project" value="TreeGrafter"/>
</dbReference>
<evidence type="ECO:0000256" key="11">
    <source>
        <dbReference type="SAM" id="SignalP"/>
    </source>
</evidence>
<keyword evidence="4" id="KW-0967">Endosome</keyword>
<comment type="caution">
    <text evidence="13">The sequence shown here is derived from an EMBL/GenBank/DDBJ whole genome shotgun (WGS) entry which is preliminary data.</text>
</comment>
<evidence type="ECO:0000313" key="14">
    <source>
        <dbReference type="Proteomes" id="UP001181693"/>
    </source>
</evidence>
<accession>A0AAV3AU83</accession>
<evidence type="ECO:0000256" key="1">
    <source>
        <dbReference type="ARBA" id="ARBA00004530"/>
    </source>
</evidence>
<evidence type="ECO:0000256" key="8">
    <source>
        <dbReference type="PROSITE-ProRule" id="PRU00740"/>
    </source>
</evidence>
<keyword evidence="7" id="KW-0325">Glycoprotein</keyword>
<protein>
    <recommendedName>
        <fullName evidence="12">Lysosome-associated membrane glycoprotein 2-like luminal domain-containing protein</fullName>
    </recommendedName>
</protein>
<evidence type="ECO:0000256" key="7">
    <source>
        <dbReference type="ARBA" id="ARBA00023180"/>
    </source>
</evidence>
<feature type="region of interest" description="Disordered" evidence="9">
    <location>
        <begin position="33"/>
        <end position="102"/>
    </location>
</feature>
<reference evidence="13" key="1">
    <citation type="thesis" date="2020" institute="ProQuest LLC" country="789 East Eisenhower Parkway, Ann Arbor, MI, USA">
        <title>Comparative Genomics and Chromosome Evolution.</title>
        <authorList>
            <person name="Mudd A.B."/>
        </authorList>
    </citation>
    <scope>NUCLEOTIDE SEQUENCE</scope>
    <source>
        <strain evidence="13">1538</strain>
        <tissue evidence="13">Blood</tissue>
    </source>
</reference>
<dbReference type="AlphaFoldDB" id="A0AAV3AU83"/>
<dbReference type="EMBL" id="DYDO01000004">
    <property type="protein sequence ID" value="DBA26212.1"/>
    <property type="molecule type" value="Genomic_DNA"/>
</dbReference>
<organism evidence="13 14">
    <name type="scientific">Pyxicephalus adspersus</name>
    <name type="common">African bullfrog</name>
    <dbReference type="NCBI Taxonomy" id="30357"/>
    <lineage>
        <taxon>Eukaryota</taxon>
        <taxon>Metazoa</taxon>
        <taxon>Chordata</taxon>
        <taxon>Craniata</taxon>
        <taxon>Vertebrata</taxon>
        <taxon>Euteleostomi</taxon>
        <taxon>Amphibia</taxon>
        <taxon>Batrachia</taxon>
        <taxon>Anura</taxon>
        <taxon>Neobatrachia</taxon>
        <taxon>Ranoidea</taxon>
        <taxon>Pyxicephalidae</taxon>
        <taxon>Pyxicephalinae</taxon>
        <taxon>Pyxicephalus</taxon>
    </lineage>
</organism>
<keyword evidence="8" id="KW-0458">Lysosome</keyword>
<feature type="disulfide bond" evidence="8">
    <location>
        <begin position="214"/>
        <end position="251"/>
    </location>
</feature>
<feature type="signal peptide" evidence="11">
    <location>
        <begin position="1"/>
        <end position="23"/>
    </location>
</feature>
<dbReference type="PROSITE" id="PS51407">
    <property type="entry name" value="LAMP_3"/>
    <property type="match status" value="1"/>
</dbReference>
<comment type="subcellular location">
    <subcellularLocation>
        <location evidence="1">Endosome membrane</location>
        <topology evidence="1">Single-pass type I membrane protein</topology>
    </subcellularLocation>
    <subcellularLocation>
        <location evidence="8">Lysosome membrane</location>
        <topology evidence="8">Single-pass type I membrane protein</topology>
    </subcellularLocation>
</comment>
<evidence type="ECO:0000256" key="10">
    <source>
        <dbReference type="SAM" id="Phobius"/>
    </source>
</evidence>
<comment type="caution">
    <text evidence="8">Lacks conserved residue(s) required for the propagation of feature annotation.</text>
</comment>
<sequence>MTRLTLIWGVLLLAGIFLADIYADPAPSNTTHTPLTTTLHAPSNTTTKSTPVPSTTTSHTPSNTTTKSTPVPSTTTSHTPSNTTTHPAPHTTPVLPTKPSPPSTGNYIVKNANETCIIANMGLELQLENSSKGKWYFNVNPKDTYRNGTCSAFRANLFLKFPEGSINFVFVKESKMYYIDEVSVNFSWNSTERWNGTARKLKLLSTDIGYSVKCKNTPTVNLAENLQLVIADVQLQAFDLHEGVFGKEIVCYPDRKKLLVPVGIALAAVGLVLIILLVILLTRRRRNSGYERI</sequence>
<dbReference type="Pfam" id="PF01299">
    <property type="entry name" value="Lamp2-like_luminal"/>
    <property type="match status" value="1"/>
</dbReference>
<comment type="similarity">
    <text evidence="8">Belongs to the LAMP family.</text>
</comment>
<dbReference type="GO" id="GO:0031902">
    <property type="term" value="C:late endosome membrane"/>
    <property type="evidence" value="ECO:0007669"/>
    <property type="project" value="TreeGrafter"/>
</dbReference>
<dbReference type="Gene3D" id="2.40.160.110">
    <property type="match status" value="1"/>
</dbReference>
<evidence type="ECO:0000256" key="3">
    <source>
        <dbReference type="ARBA" id="ARBA00022729"/>
    </source>
</evidence>
<proteinExistence type="inferred from homology"/>
<evidence type="ECO:0000256" key="4">
    <source>
        <dbReference type="ARBA" id="ARBA00022753"/>
    </source>
</evidence>
<evidence type="ECO:0000259" key="12">
    <source>
        <dbReference type="Pfam" id="PF01299"/>
    </source>
</evidence>
<feature type="chain" id="PRO_5043495075" description="Lysosome-associated membrane glycoprotein 2-like luminal domain-containing protein" evidence="11">
    <location>
        <begin position="24"/>
        <end position="293"/>
    </location>
</feature>
<dbReference type="Proteomes" id="UP001181693">
    <property type="component" value="Unassembled WGS sequence"/>
</dbReference>
<evidence type="ECO:0000256" key="6">
    <source>
        <dbReference type="ARBA" id="ARBA00023136"/>
    </source>
</evidence>